<dbReference type="AlphaFoldDB" id="A0A0A8Y2L3"/>
<proteinExistence type="predicted"/>
<keyword evidence="1" id="KW-0812">Transmembrane</keyword>
<accession>A0A0A8Y2L3</accession>
<organism evidence="2">
    <name type="scientific">Arundo donax</name>
    <name type="common">Giant reed</name>
    <name type="synonym">Donax arundinaceus</name>
    <dbReference type="NCBI Taxonomy" id="35708"/>
    <lineage>
        <taxon>Eukaryota</taxon>
        <taxon>Viridiplantae</taxon>
        <taxon>Streptophyta</taxon>
        <taxon>Embryophyta</taxon>
        <taxon>Tracheophyta</taxon>
        <taxon>Spermatophyta</taxon>
        <taxon>Magnoliopsida</taxon>
        <taxon>Liliopsida</taxon>
        <taxon>Poales</taxon>
        <taxon>Poaceae</taxon>
        <taxon>PACMAD clade</taxon>
        <taxon>Arundinoideae</taxon>
        <taxon>Arundineae</taxon>
        <taxon>Arundo</taxon>
    </lineage>
</organism>
<protein>
    <submittedName>
        <fullName evidence="2">Uncharacterized protein</fullName>
    </submittedName>
</protein>
<reference evidence="2" key="2">
    <citation type="journal article" date="2015" name="Data Brief">
        <title>Shoot transcriptome of the giant reed, Arundo donax.</title>
        <authorList>
            <person name="Barrero R.A."/>
            <person name="Guerrero F.D."/>
            <person name="Moolhuijzen P."/>
            <person name="Goolsby J.A."/>
            <person name="Tidwell J."/>
            <person name="Bellgard S.E."/>
            <person name="Bellgard M.I."/>
        </authorList>
    </citation>
    <scope>NUCLEOTIDE SEQUENCE</scope>
    <source>
        <tissue evidence="2">Shoot tissue taken approximately 20 cm above the soil surface</tissue>
    </source>
</reference>
<evidence type="ECO:0000256" key="1">
    <source>
        <dbReference type="SAM" id="Phobius"/>
    </source>
</evidence>
<feature type="transmembrane region" description="Helical" evidence="1">
    <location>
        <begin position="41"/>
        <end position="61"/>
    </location>
</feature>
<dbReference type="EMBL" id="GBRH01278462">
    <property type="protein sequence ID" value="JAD19433.1"/>
    <property type="molecule type" value="Transcribed_RNA"/>
</dbReference>
<name>A0A0A8Y2L3_ARUDO</name>
<evidence type="ECO:0000313" key="2">
    <source>
        <dbReference type="EMBL" id="JAD19433.1"/>
    </source>
</evidence>
<keyword evidence="1" id="KW-0472">Membrane</keyword>
<reference evidence="2" key="1">
    <citation type="submission" date="2014-09" db="EMBL/GenBank/DDBJ databases">
        <authorList>
            <person name="Magalhaes I.L.F."/>
            <person name="Oliveira U."/>
            <person name="Santos F.R."/>
            <person name="Vidigal T.H.D.A."/>
            <person name="Brescovit A.D."/>
            <person name="Santos A.J."/>
        </authorList>
    </citation>
    <scope>NUCLEOTIDE SEQUENCE</scope>
    <source>
        <tissue evidence="2">Shoot tissue taken approximately 20 cm above the soil surface</tissue>
    </source>
</reference>
<keyword evidence="1" id="KW-1133">Transmembrane helix</keyword>
<sequence>MLIIRCAGLTVNSETNSDLFYGIIFLCLCSQVCFHGSCLHALLFFLLLVGALIYVCGWARWSLYWKLPSWEALCGEILLSVMLKKMCLTLIGTYRVL</sequence>